<evidence type="ECO:0000256" key="1">
    <source>
        <dbReference type="SAM" id="MobiDB-lite"/>
    </source>
</evidence>
<evidence type="ECO:0000313" key="2">
    <source>
        <dbReference type="EMBL" id="KAH9520999.1"/>
    </source>
</evidence>
<evidence type="ECO:0000313" key="3">
    <source>
        <dbReference type="Proteomes" id="UP000790347"/>
    </source>
</evidence>
<dbReference type="AlphaFoldDB" id="A0A922I2F4"/>
<proteinExistence type="predicted"/>
<accession>A0A922I2F4</accession>
<feature type="region of interest" description="Disordered" evidence="1">
    <location>
        <begin position="1"/>
        <end position="34"/>
    </location>
</feature>
<reference evidence="2" key="2">
    <citation type="journal article" date="2022" name="Res Sq">
        <title>Comparative Genomics Reveals Insights into the Divergent Evolution of Astigmatic Mites and Household Pest Adaptations.</title>
        <authorList>
            <person name="Xiong Q."/>
            <person name="Wan A.T.-Y."/>
            <person name="Liu X.-Y."/>
            <person name="Fung C.S.-H."/>
            <person name="Xiao X."/>
            <person name="Malainual N."/>
            <person name="Hou J."/>
            <person name="Wang L."/>
            <person name="Wang M."/>
            <person name="Yang K."/>
            <person name="Cui Y."/>
            <person name="Leung E."/>
            <person name="Nong W."/>
            <person name="Shin S.-K."/>
            <person name="Au S."/>
            <person name="Jeong K.Y."/>
            <person name="Chew F.T."/>
            <person name="Hui J."/>
            <person name="Leung T.F."/>
            <person name="Tungtrongchitr A."/>
            <person name="Zhong N."/>
            <person name="Liu Z."/>
            <person name="Tsui S."/>
        </authorList>
    </citation>
    <scope>NUCLEOTIDE SEQUENCE</scope>
    <source>
        <strain evidence="2">Derf</strain>
        <tissue evidence="2">Whole organism</tissue>
    </source>
</reference>
<keyword evidence="3" id="KW-1185">Reference proteome</keyword>
<sequence length="248" mass="27958">MAAADTNSSDEDKRTISWRQTNDNLAKEKPTPPTESFVILHEQQDPDESLLGREFEHLKTFLANNMPAMNPVQAISSWITTPMRRLWSRRESGHRSVMNDTINAIYNRLIDYGFHSVGISDSCRELAICNTSNYILTQMPAFLESYGRERLMNFPTSVFGNHDYTNAWIVGLSSAEPSFCPSLFACDNTVITNNMDMNMISTEKIPIQVNQQTAYYMDASNANNEGQRQPPPPLMLLIEVIAANSTGH</sequence>
<dbReference type="Proteomes" id="UP000790347">
    <property type="component" value="Unassembled WGS sequence"/>
</dbReference>
<protein>
    <submittedName>
        <fullName evidence="2">Uncharacterized protein</fullName>
    </submittedName>
</protein>
<name>A0A922I2F4_DERFA</name>
<organism evidence="2 3">
    <name type="scientific">Dermatophagoides farinae</name>
    <name type="common">American house dust mite</name>
    <dbReference type="NCBI Taxonomy" id="6954"/>
    <lineage>
        <taxon>Eukaryota</taxon>
        <taxon>Metazoa</taxon>
        <taxon>Ecdysozoa</taxon>
        <taxon>Arthropoda</taxon>
        <taxon>Chelicerata</taxon>
        <taxon>Arachnida</taxon>
        <taxon>Acari</taxon>
        <taxon>Acariformes</taxon>
        <taxon>Sarcoptiformes</taxon>
        <taxon>Astigmata</taxon>
        <taxon>Psoroptidia</taxon>
        <taxon>Analgoidea</taxon>
        <taxon>Pyroglyphidae</taxon>
        <taxon>Dermatophagoidinae</taxon>
        <taxon>Dermatophagoides</taxon>
    </lineage>
</organism>
<comment type="caution">
    <text evidence="2">The sequence shown here is derived from an EMBL/GenBank/DDBJ whole genome shotgun (WGS) entry which is preliminary data.</text>
</comment>
<reference evidence="2" key="1">
    <citation type="submission" date="2013-05" db="EMBL/GenBank/DDBJ databases">
        <authorList>
            <person name="Yim A.K.Y."/>
            <person name="Chan T.F."/>
            <person name="Ji K.M."/>
            <person name="Liu X.Y."/>
            <person name="Zhou J.W."/>
            <person name="Li R.Q."/>
            <person name="Yang K.Y."/>
            <person name="Li J."/>
            <person name="Li M."/>
            <person name="Law P.T.W."/>
            <person name="Wu Y.L."/>
            <person name="Cai Z.L."/>
            <person name="Qin H."/>
            <person name="Bao Y."/>
            <person name="Leung R.K.K."/>
            <person name="Ng P.K.S."/>
            <person name="Zou J."/>
            <person name="Zhong X.J."/>
            <person name="Ran P.X."/>
            <person name="Zhong N.S."/>
            <person name="Liu Z.G."/>
            <person name="Tsui S.K.W."/>
        </authorList>
    </citation>
    <scope>NUCLEOTIDE SEQUENCE</scope>
    <source>
        <strain evidence="2">Derf</strain>
        <tissue evidence="2">Whole organism</tissue>
    </source>
</reference>
<dbReference type="EMBL" id="ASGP02000002">
    <property type="protein sequence ID" value="KAH9520999.1"/>
    <property type="molecule type" value="Genomic_DNA"/>
</dbReference>
<gene>
    <name evidence="2" type="ORF">DERF_004674</name>
</gene>